<keyword evidence="1" id="KW-0808">Transferase</keyword>
<comment type="caution">
    <text evidence="1">The sequence shown here is derived from an EMBL/GenBank/DDBJ whole genome shotgun (WGS) entry which is preliminary data.</text>
</comment>
<dbReference type="PANTHER" id="PTHR43861">
    <property type="entry name" value="TRANS-ACONITATE 2-METHYLTRANSFERASE-RELATED"/>
    <property type="match status" value="1"/>
</dbReference>
<dbReference type="InterPro" id="IPR029063">
    <property type="entry name" value="SAM-dependent_MTases_sf"/>
</dbReference>
<dbReference type="CDD" id="cd02440">
    <property type="entry name" value="AdoMet_MTases"/>
    <property type="match status" value="1"/>
</dbReference>
<dbReference type="RefSeq" id="WP_314514290.1">
    <property type="nucleotide sequence ID" value="NZ_JASJOU010000009.1"/>
</dbReference>
<organism evidence="1 2">
    <name type="scientific">Xanthocytophaga agilis</name>
    <dbReference type="NCBI Taxonomy" id="3048010"/>
    <lineage>
        <taxon>Bacteria</taxon>
        <taxon>Pseudomonadati</taxon>
        <taxon>Bacteroidota</taxon>
        <taxon>Cytophagia</taxon>
        <taxon>Cytophagales</taxon>
        <taxon>Rhodocytophagaceae</taxon>
        <taxon>Xanthocytophaga</taxon>
    </lineage>
</organism>
<accession>A0AAE3R4T7</accession>
<proteinExistence type="predicted"/>
<evidence type="ECO:0000313" key="2">
    <source>
        <dbReference type="Proteomes" id="UP001232063"/>
    </source>
</evidence>
<name>A0AAE3R4T7_9BACT</name>
<dbReference type="GO" id="GO:0032259">
    <property type="term" value="P:methylation"/>
    <property type="evidence" value="ECO:0007669"/>
    <property type="project" value="UniProtKB-KW"/>
</dbReference>
<gene>
    <name evidence="1" type="ORF">QNI22_23640</name>
</gene>
<dbReference type="SUPFAM" id="SSF53335">
    <property type="entry name" value="S-adenosyl-L-methionine-dependent methyltransferases"/>
    <property type="match status" value="1"/>
</dbReference>
<dbReference type="AlphaFoldDB" id="A0AAE3R4T7"/>
<evidence type="ECO:0000313" key="1">
    <source>
        <dbReference type="EMBL" id="MDJ1503676.1"/>
    </source>
</evidence>
<keyword evidence="1" id="KW-0489">Methyltransferase</keyword>
<protein>
    <submittedName>
        <fullName evidence="1">Methyltransferase domain-containing protein</fullName>
    </submittedName>
</protein>
<reference evidence="1" key="1">
    <citation type="submission" date="2023-05" db="EMBL/GenBank/DDBJ databases">
        <authorList>
            <person name="Zhang X."/>
        </authorList>
    </citation>
    <scope>NUCLEOTIDE SEQUENCE</scope>
    <source>
        <strain evidence="1">BD1B2-1</strain>
    </source>
</reference>
<dbReference type="GO" id="GO:0008168">
    <property type="term" value="F:methyltransferase activity"/>
    <property type="evidence" value="ECO:0007669"/>
    <property type="project" value="UniProtKB-KW"/>
</dbReference>
<dbReference type="Pfam" id="PF13489">
    <property type="entry name" value="Methyltransf_23"/>
    <property type="match status" value="1"/>
</dbReference>
<dbReference type="Proteomes" id="UP001232063">
    <property type="component" value="Unassembled WGS sequence"/>
</dbReference>
<dbReference type="EMBL" id="JASJOU010000009">
    <property type="protein sequence ID" value="MDJ1503676.1"/>
    <property type="molecule type" value="Genomic_DNA"/>
</dbReference>
<dbReference type="Gene3D" id="3.40.50.150">
    <property type="entry name" value="Vaccinia Virus protein VP39"/>
    <property type="match status" value="1"/>
</dbReference>
<sequence length="176" mass="19539">MELSEAINLIYTTAIRQTEPQIWADLGCGTGLFTKALTHLLPPQSTIYAIDKDAMALDTIPDNYQNVLVKKMVKDFTQSFSLPSLLDGILMANSLHYVADHLSFLQTIQSSLLQPSHKLLLVEYDTDKANPWVPYPVSFQSLQKLATKAGYTTLEKVGTKASLYGRANLYGVLLTK</sequence>
<keyword evidence="2" id="KW-1185">Reference proteome</keyword>